<dbReference type="OrthoDB" id="10385187at2759"/>
<feature type="signal peptide" evidence="1">
    <location>
        <begin position="1"/>
        <end position="18"/>
    </location>
</feature>
<evidence type="ECO:0000313" key="2">
    <source>
        <dbReference type="EMBL" id="CAE7367257.1"/>
    </source>
</evidence>
<gene>
    <name evidence="2" type="ORF">SNAT2548_LOCUS19961</name>
</gene>
<sequence length="234" mass="26697">MALFLLVSMLPLAGRVLALRQNQEEDLVLHEADPELLPTGKAGYFMLCCVSDKASFGVADSRFRGAAGRMLQAVAEDGAYGMGSDFHRHRFNKHCKAALRLDHCPDVEAPADDDARSDPDKLAAAIEEFLAKYGIHSEEKTPEYKTYMGHEARCPKDFHPQQDLLRCSSDMKHFLKLLELWLKKLQAEEEVKDNTGIRGFFLSNPKSRQKAYEKLRDADFDLVKLWFKHHKRDM</sequence>
<dbReference type="AlphaFoldDB" id="A0A812QES4"/>
<proteinExistence type="predicted"/>
<dbReference type="Proteomes" id="UP000604046">
    <property type="component" value="Unassembled WGS sequence"/>
</dbReference>
<evidence type="ECO:0000313" key="3">
    <source>
        <dbReference type="Proteomes" id="UP000604046"/>
    </source>
</evidence>
<dbReference type="EMBL" id="CAJNDS010002195">
    <property type="protein sequence ID" value="CAE7367257.1"/>
    <property type="molecule type" value="Genomic_DNA"/>
</dbReference>
<organism evidence="2 3">
    <name type="scientific">Symbiodinium natans</name>
    <dbReference type="NCBI Taxonomy" id="878477"/>
    <lineage>
        <taxon>Eukaryota</taxon>
        <taxon>Sar</taxon>
        <taxon>Alveolata</taxon>
        <taxon>Dinophyceae</taxon>
        <taxon>Suessiales</taxon>
        <taxon>Symbiodiniaceae</taxon>
        <taxon>Symbiodinium</taxon>
    </lineage>
</organism>
<protein>
    <submittedName>
        <fullName evidence="2">Uncharacterized protein</fullName>
    </submittedName>
</protein>
<keyword evidence="3" id="KW-1185">Reference proteome</keyword>
<comment type="caution">
    <text evidence="2">The sequence shown here is derived from an EMBL/GenBank/DDBJ whole genome shotgun (WGS) entry which is preliminary data.</text>
</comment>
<accession>A0A812QES4</accession>
<name>A0A812QES4_9DINO</name>
<evidence type="ECO:0000256" key="1">
    <source>
        <dbReference type="SAM" id="SignalP"/>
    </source>
</evidence>
<feature type="chain" id="PRO_5032442812" evidence="1">
    <location>
        <begin position="19"/>
        <end position="234"/>
    </location>
</feature>
<keyword evidence="1" id="KW-0732">Signal</keyword>
<reference evidence="2" key="1">
    <citation type="submission" date="2021-02" db="EMBL/GenBank/DDBJ databases">
        <authorList>
            <person name="Dougan E. K."/>
            <person name="Rhodes N."/>
            <person name="Thang M."/>
            <person name="Chan C."/>
        </authorList>
    </citation>
    <scope>NUCLEOTIDE SEQUENCE</scope>
</reference>